<dbReference type="PROSITE" id="PS50106">
    <property type="entry name" value="PDZ"/>
    <property type="match status" value="1"/>
</dbReference>
<evidence type="ECO:0000256" key="1">
    <source>
        <dbReference type="ARBA" id="ARBA00023054"/>
    </source>
</evidence>
<dbReference type="AlphaFoldDB" id="V8NJ17"/>
<dbReference type="Gene3D" id="6.20.370.60">
    <property type="match status" value="1"/>
</dbReference>
<evidence type="ECO:0000313" key="3">
    <source>
        <dbReference type="EMBL" id="ETE62080.1"/>
    </source>
</evidence>
<dbReference type="FunFam" id="2.30.42.10:FF:000028">
    <property type="entry name" value="PDZ domain containing ring finger 4"/>
    <property type="match status" value="1"/>
</dbReference>
<dbReference type="CDD" id="cd06716">
    <property type="entry name" value="PDZ2-PDZRN4-like"/>
    <property type="match status" value="1"/>
</dbReference>
<dbReference type="GO" id="GO:0016567">
    <property type="term" value="P:protein ubiquitination"/>
    <property type="evidence" value="ECO:0007669"/>
    <property type="project" value="TreeGrafter"/>
</dbReference>
<evidence type="ECO:0000259" key="2">
    <source>
        <dbReference type="PROSITE" id="PS50106"/>
    </source>
</evidence>
<dbReference type="Proteomes" id="UP000018936">
    <property type="component" value="Unassembled WGS sequence"/>
</dbReference>
<proteinExistence type="predicted"/>
<dbReference type="Gene3D" id="2.30.42.10">
    <property type="match status" value="1"/>
</dbReference>
<dbReference type="GO" id="GO:0031594">
    <property type="term" value="C:neuromuscular junction"/>
    <property type="evidence" value="ECO:0007669"/>
    <property type="project" value="TreeGrafter"/>
</dbReference>
<dbReference type="SMART" id="SM00228">
    <property type="entry name" value="PDZ"/>
    <property type="match status" value="1"/>
</dbReference>
<name>V8NJ17_OPHHA</name>
<dbReference type="Pfam" id="PF00595">
    <property type="entry name" value="PDZ"/>
    <property type="match status" value="1"/>
</dbReference>
<comment type="caution">
    <text evidence="3">The sequence shown here is derived from an EMBL/GenBank/DDBJ whole genome shotgun (WGS) entry which is preliminary data.</text>
</comment>
<dbReference type="OrthoDB" id="6270329at2759"/>
<dbReference type="InterPro" id="IPR036034">
    <property type="entry name" value="PDZ_sf"/>
</dbReference>
<protein>
    <recommendedName>
        <fullName evidence="2">PDZ domain-containing protein</fullName>
    </recommendedName>
</protein>
<dbReference type="GO" id="GO:0061630">
    <property type="term" value="F:ubiquitin protein ligase activity"/>
    <property type="evidence" value="ECO:0007669"/>
    <property type="project" value="TreeGrafter"/>
</dbReference>
<dbReference type="InterPro" id="IPR051971">
    <property type="entry name" value="E3_ubiquitin-PDZ_ligase"/>
</dbReference>
<dbReference type="SUPFAM" id="SSF50156">
    <property type="entry name" value="PDZ domain-like"/>
    <property type="match status" value="2"/>
</dbReference>
<dbReference type="InterPro" id="IPR001478">
    <property type="entry name" value="PDZ"/>
</dbReference>
<evidence type="ECO:0000313" key="4">
    <source>
        <dbReference type="Proteomes" id="UP000018936"/>
    </source>
</evidence>
<dbReference type="GO" id="GO:0007528">
    <property type="term" value="P:neuromuscular junction development"/>
    <property type="evidence" value="ECO:0007669"/>
    <property type="project" value="TreeGrafter"/>
</dbReference>
<reference evidence="3 4" key="1">
    <citation type="journal article" date="2013" name="Proc. Natl. Acad. Sci. U.S.A.">
        <title>The king cobra genome reveals dynamic gene evolution and adaptation in the snake venom system.</title>
        <authorList>
            <person name="Vonk F.J."/>
            <person name="Casewell N.R."/>
            <person name="Henkel C.V."/>
            <person name="Heimberg A.M."/>
            <person name="Jansen H.J."/>
            <person name="McCleary R.J."/>
            <person name="Kerkkamp H.M."/>
            <person name="Vos R.A."/>
            <person name="Guerreiro I."/>
            <person name="Calvete J.J."/>
            <person name="Wuster W."/>
            <person name="Woods A.E."/>
            <person name="Logan J.M."/>
            <person name="Harrison R.A."/>
            <person name="Castoe T.A."/>
            <person name="de Koning A.P."/>
            <person name="Pollock D.D."/>
            <person name="Yandell M."/>
            <person name="Calderon D."/>
            <person name="Renjifo C."/>
            <person name="Currier R.B."/>
            <person name="Salgado D."/>
            <person name="Pla D."/>
            <person name="Sanz L."/>
            <person name="Hyder A.S."/>
            <person name="Ribeiro J.M."/>
            <person name="Arntzen J.W."/>
            <person name="van den Thillart G.E."/>
            <person name="Boetzer M."/>
            <person name="Pirovano W."/>
            <person name="Dirks R.P."/>
            <person name="Spaink H.P."/>
            <person name="Duboule D."/>
            <person name="McGlinn E."/>
            <person name="Kini R.M."/>
            <person name="Richardson M.K."/>
        </authorList>
    </citation>
    <scope>NUCLEOTIDE SEQUENCE</scope>
    <source>
        <tissue evidence="3">Blood</tissue>
    </source>
</reference>
<feature type="domain" description="PDZ" evidence="2">
    <location>
        <begin position="119"/>
        <end position="188"/>
    </location>
</feature>
<organism evidence="3 4">
    <name type="scientific">Ophiophagus hannah</name>
    <name type="common">King cobra</name>
    <name type="synonym">Naja hannah</name>
    <dbReference type="NCBI Taxonomy" id="8665"/>
    <lineage>
        <taxon>Eukaryota</taxon>
        <taxon>Metazoa</taxon>
        <taxon>Chordata</taxon>
        <taxon>Craniata</taxon>
        <taxon>Vertebrata</taxon>
        <taxon>Euteleostomi</taxon>
        <taxon>Lepidosauria</taxon>
        <taxon>Squamata</taxon>
        <taxon>Bifurcata</taxon>
        <taxon>Unidentata</taxon>
        <taxon>Episquamata</taxon>
        <taxon>Toxicofera</taxon>
        <taxon>Serpentes</taxon>
        <taxon>Colubroidea</taxon>
        <taxon>Elapidae</taxon>
        <taxon>Elapinae</taxon>
        <taxon>Ophiophagus</taxon>
    </lineage>
</organism>
<accession>V8NJ17</accession>
<dbReference type="PANTHER" id="PTHR15545">
    <property type="entry name" value="PDZ DOMAIN CONTAINING RING FINGER PROTEIN 3, 4"/>
    <property type="match status" value="1"/>
</dbReference>
<keyword evidence="1" id="KW-0175">Coiled coil</keyword>
<gene>
    <name evidence="3" type="ORF">L345_12166</name>
</gene>
<keyword evidence="4" id="KW-1185">Reference proteome</keyword>
<dbReference type="EMBL" id="AZIM01003469">
    <property type="protein sequence ID" value="ETE62080.1"/>
    <property type="molecule type" value="Genomic_DNA"/>
</dbReference>
<dbReference type="PANTHER" id="PTHR15545:SF5">
    <property type="entry name" value="E3 UBIQUITIN-PROTEIN LIGASE PDZRN3"/>
    <property type="match status" value="1"/>
</dbReference>
<feature type="non-terminal residue" evidence="3">
    <location>
        <position position="1"/>
    </location>
</feature>
<sequence length="232" mass="26273">MYCFTKVNGKDLSKATHDQAVEAFKTAKDPIVVQVLRRTPRTKIFSPSHECLLVDIGTQTEITFEHIMALTKMGSPTPPVLDPYLLPEEHSSGHEYYDPNVYMGGIHQDMDREDLELEEVDLHRVNSQDKFGLTVCYRTDDEDDIGIYISEIDPNSIAAKDGRIREGDRIIQINGIEIQNREEAVALLTSEESKNVSLLIARPEILQVFSNISVTDVILSMMEVDQDIKIYC</sequence>